<dbReference type="Gene3D" id="3.90.120.10">
    <property type="entry name" value="DNA Methylase, subunit A, domain 2"/>
    <property type="match status" value="1"/>
</dbReference>
<keyword evidence="3 8" id="KW-0489">Methyltransferase</keyword>
<dbReference type="InterPro" id="IPR001525">
    <property type="entry name" value="C5_MeTfrase"/>
</dbReference>
<dbReference type="GO" id="GO:0003886">
    <property type="term" value="F:DNA (cytosine-5-)-methyltransferase activity"/>
    <property type="evidence" value="ECO:0007669"/>
    <property type="project" value="UniProtKB-EC"/>
</dbReference>
<evidence type="ECO:0000313" key="11">
    <source>
        <dbReference type="EMBL" id="SPQ24781.1"/>
    </source>
</evidence>
<keyword evidence="5 8" id="KW-0949">S-adenosyl-L-methionine</keyword>
<feature type="domain" description="BAH" evidence="10">
    <location>
        <begin position="468"/>
        <end position="602"/>
    </location>
</feature>
<keyword evidence="7" id="KW-0539">Nucleus</keyword>
<dbReference type="GO" id="GO:0005634">
    <property type="term" value="C:nucleus"/>
    <property type="evidence" value="ECO:0007669"/>
    <property type="project" value="UniProtKB-SubCell"/>
</dbReference>
<dbReference type="PRINTS" id="PR00105">
    <property type="entry name" value="C5METTRFRASE"/>
</dbReference>
<feature type="compositionally biased region" description="Polar residues" evidence="9">
    <location>
        <begin position="1189"/>
        <end position="1207"/>
    </location>
</feature>
<dbReference type="PROSITE" id="PS00094">
    <property type="entry name" value="C5_MTASE_1"/>
    <property type="match status" value="1"/>
</dbReference>
<evidence type="ECO:0000259" key="10">
    <source>
        <dbReference type="PROSITE" id="PS51038"/>
    </source>
</evidence>
<dbReference type="InterPro" id="IPR057215">
    <property type="entry name" value="DUF7893"/>
</dbReference>
<dbReference type="CDD" id="cd04712">
    <property type="entry name" value="BAH_DCM_I"/>
    <property type="match status" value="1"/>
</dbReference>
<evidence type="ECO:0000256" key="2">
    <source>
        <dbReference type="ARBA" id="ARBA00011975"/>
    </source>
</evidence>
<dbReference type="InterPro" id="IPR043151">
    <property type="entry name" value="BAH_sf"/>
</dbReference>
<name>A0A3S5CXI2_9PEZI</name>
<dbReference type="Gene3D" id="2.30.30.490">
    <property type="match status" value="1"/>
</dbReference>
<feature type="compositionally biased region" description="Low complexity" evidence="9">
    <location>
        <begin position="87"/>
        <end position="101"/>
    </location>
</feature>
<evidence type="ECO:0000256" key="8">
    <source>
        <dbReference type="PROSITE-ProRule" id="PRU01016"/>
    </source>
</evidence>
<dbReference type="InterPro" id="IPR001025">
    <property type="entry name" value="BAH_dom"/>
</dbReference>
<dbReference type="Gene3D" id="3.40.50.150">
    <property type="entry name" value="Vaccinia Virus protein VP39"/>
    <property type="match status" value="1"/>
</dbReference>
<evidence type="ECO:0000256" key="7">
    <source>
        <dbReference type="ARBA" id="ARBA00023242"/>
    </source>
</evidence>
<evidence type="ECO:0000256" key="6">
    <source>
        <dbReference type="ARBA" id="ARBA00023125"/>
    </source>
</evidence>
<dbReference type="Proteomes" id="UP000289323">
    <property type="component" value="Unassembled WGS sequence"/>
</dbReference>
<organism evidence="11 12">
    <name type="scientific">Thermothielavioides terrestris</name>
    <dbReference type="NCBI Taxonomy" id="2587410"/>
    <lineage>
        <taxon>Eukaryota</taxon>
        <taxon>Fungi</taxon>
        <taxon>Dikarya</taxon>
        <taxon>Ascomycota</taxon>
        <taxon>Pezizomycotina</taxon>
        <taxon>Sordariomycetes</taxon>
        <taxon>Sordariomycetidae</taxon>
        <taxon>Sordariales</taxon>
        <taxon>Chaetomiaceae</taxon>
        <taxon>Thermothielavioides</taxon>
    </lineage>
</organism>
<feature type="compositionally biased region" description="Pro residues" evidence="9">
    <location>
        <begin position="1327"/>
        <end position="1339"/>
    </location>
</feature>
<dbReference type="PROSITE" id="PS51679">
    <property type="entry name" value="SAM_MT_C5"/>
    <property type="match status" value="1"/>
</dbReference>
<dbReference type="EMBL" id="OUUZ01000013">
    <property type="protein sequence ID" value="SPQ24781.1"/>
    <property type="molecule type" value="Genomic_DNA"/>
</dbReference>
<dbReference type="SUPFAM" id="SSF53335">
    <property type="entry name" value="S-adenosyl-L-methionine-dependent methyltransferases"/>
    <property type="match status" value="1"/>
</dbReference>
<protein>
    <recommendedName>
        <fullName evidence="2">DNA (cytosine-5-)-methyltransferase</fullName>
        <ecNumber evidence="2">2.1.1.37</ecNumber>
    </recommendedName>
</protein>
<keyword evidence="4 8" id="KW-0808">Transferase</keyword>
<feature type="compositionally biased region" description="Low complexity" evidence="9">
    <location>
        <begin position="1177"/>
        <end position="1188"/>
    </location>
</feature>
<reference evidence="11 12" key="1">
    <citation type="submission" date="2018-04" db="EMBL/GenBank/DDBJ databases">
        <authorList>
            <person name="Huttner S."/>
            <person name="Dainat J."/>
        </authorList>
    </citation>
    <scope>NUCLEOTIDE SEQUENCE [LARGE SCALE GENOMIC DNA]</scope>
</reference>
<dbReference type="FunFam" id="3.40.50.150:FF:000528">
    <property type="entry name" value="DNA methyltransferase Dim-2"/>
    <property type="match status" value="1"/>
</dbReference>
<dbReference type="EC" id="2.1.1.37" evidence="2"/>
<comment type="similarity">
    <text evidence="8">Belongs to the class I-like SAM-binding methyltransferase superfamily. C5-methyltransferase family.</text>
</comment>
<feature type="active site" evidence="8">
    <location>
        <position position="843"/>
    </location>
</feature>
<dbReference type="InterPro" id="IPR018117">
    <property type="entry name" value="C5_DNA_meth_AS"/>
</dbReference>
<proteinExistence type="inferred from homology"/>
<dbReference type="Pfam" id="PF25423">
    <property type="entry name" value="DUF7893"/>
    <property type="match status" value="1"/>
</dbReference>
<feature type="compositionally biased region" description="Low complexity" evidence="9">
    <location>
        <begin position="1349"/>
        <end position="1363"/>
    </location>
</feature>
<comment type="subcellular location">
    <subcellularLocation>
        <location evidence="1">Nucleus</location>
    </subcellularLocation>
</comment>
<evidence type="ECO:0000256" key="4">
    <source>
        <dbReference type="ARBA" id="ARBA00022679"/>
    </source>
</evidence>
<evidence type="ECO:0000256" key="1">
    <source>
        <dbReference type="ARBA" id="ARBA00004123"/>
    </source>
</evidence>
<dbReference type="GO" id="GO:0044027">
    <property type="term" value="P:negative regulation of gene expression via chromosomal CpG island methylation"/>
    <property type="evidence" value="ECO:0007669"/>
    <property type="project" value="TreeGrafter"/>
</dbReference>
<dbReference type="PANTHER" id="PTHR10629:SF54">
    <property type="entry name" value="DNA METHYLTRANSFERASE DIM-2"/>
    <property type="match status" value="1"/>
</dbReference>
<evidence type="ECO:0000256" key="9">
    <source>
        <dbReference type="SAM" id="MobiDB-lite"/>
    </source>
</evidence>
<feature type="region of interest" description="Disordered" evidence="9">
    <location>
        <begin position="1322"/>
        <end position="1407"/>
    </location>
</feature>
<keyword evidence="6" id="KW-0238">DNA-binding</keyword>
<dbReference type="GO" id="GO:0032259">
    <property type="term" value="P:methylation"/>
    <property type="evidence" value="ECO:0007669"/>
    <property type="project" value="UniProtKB-KW"/>
</dbReference>
<evidence type="ECO:0000256" key="5">
    <source>
        <dbReference type="ARBA" id="ARBA00022691"/>
    </source>
</evidence>
<sequence>MAVSAAWPFAGQGLDEGLPLPDYSLSVDGHYHEGAAERPILHPLLPVFDSWPVTDHADDVAARQLPDSGIDGHASLPQTPTSAFVPGPSTATSSQTAGGSDARSDTPVEFEVNRSKHICVELPKTTLVHPKSQYAGFTPPLPPSRERDVVASLMKAVEAQGIAAKSEFVEFELDAFCFYIDNSIYPCEMRPLQHMATRFGHDQFYFDGVLSIGGVKHYVQKIRVAELPIGNYGTSNATVQGQIWVRSELNKKREIYYRLTKPSSEYARFYTPFLWVADLAKHIVDYSAAMLERGRQVGLGSFESDFIRWLSETHGEASQFRHWRRKHPSDDYRTSVSANIDFIWKEMNGVLGQKKASSLQLFRETIYLTEYKRTVLRPLPMIEQGPDQREPPTVVTPYIKYCFGHMIIGKMLTTVGKNGPDGVFIPETLRPPDGLVGVKKAPAVPALTTPNKRHRTSEACFLPLEVIDHIQVGDTISTPRDGETTTDTKWRSMVSKGAVEDNRWFGLVQKVHVAGNGSRSFDVIWFYRPVETPCCMMKYPWPNELFLSDHCTCEDGAQVRVKEHEVLGIHNIDWFGGPNTGAGEFFVRQTYMVEGRRWVTLKNSHKTCSHDRQRLGFRTGDTVLAALADSAAFSEPYEVVKIFRQGAITFVRLRRLLRRRQIDPRSGAAPNELVYTDQLVVAKAAKVIGRCLVRFFRPGDTIPTPYDRGGAGNAFFITHELKEQDDGGEPRCVPFEGEFPTSLRQGFDPTRQTFRKLRGMDLFCGSGNFGRGLEEGGAVEMRWANDIWDTAIHTYMANTPNPSSTHPFLGSVDDLLRLALEGKYADNVPRPGEVDFISAGSPCPGFSLLTPDKTKLVQIKNQSLVASFASFVDFYRPKYGILENVITIVQARHNRSEDVLSQLFCAIVGLGYQAQLILGDAWSYGAPQGRSRVFFYFAAPGLRLPESPTPSHSHFPGVKARGLGEMCNGEPFVSRSFAPTPFKYVSAAEGMADLPYIGDGKAEPAIAVPDHRVCTGITPALRAQIAAIPTHPHGMNFVKTCNAGVMTPGDRALFPAGGFRVSQRSHGWGRVKPSDVLSTVTTRSQPTDARAGTGLHWHEDRPLTVQEVRRAQGFPDHEVLLGRVADQWKLVGNSVARQMALALGLKFREAWAGSLVESGGGSSRMESREMSESAGTLSRSLSRAASASVPDQPQPRTSQPAKLNGGSSIRRRSTPRETTTDGVPAARHQQATSLVDLTSEPDQEAAQRPGPDTSRQFVDLTGASRSASPDFIETGSRSRTTPASAAYEPAKTGGARKRLMSQSLGPEAEDMRSPKALRLGHVESAPAPAPAPAPTPTPVPETSRHSSGPAPIHIAEAEAPSAPDRALDGEATPARTGPTIVRLDWPDEMEGDRLTVEDGEGSDWIRQ</sequence>
<dbReference type="PANTHER" id="PTHR10629">
    <property type="entry name" value="CYTOSINE-SPECIFIC METHYLTRANSFERASE"/>
    <property type="match status" value="1"/>
</dbReference>
<accession>A0A3S5CXI2</accession>
<evidence type="ECO:0000313" key="12">
    <source>
        <dbReference type="Proteomes" id="UP000289323"/>
    </source>
</evidence>
<dbReference type="GO" id="GO:0003682">
    <property type="term" value="F:chromatin binding"/>
    <property type="evidence" value="ECO:0007669"/>
    <property type="project" value="InterPro"/>
</dbReference>
<evidence type="ECO:0000256" key="3">
    <source>
        <dbReference type="ARBA" id="ARBA00022603"/>
    </source>
</evidence>
<dbReference type="GO" id="GO:0003677">
    <property type="term" value="F:DNA binding"/>
    <property type="evidence" value="ECO:0007669"/>
    <property type="project" value="UniProtKB-KW"/>
</dbReference>
<dbReference type="PROSITE" id="PS51038">
    <property type="entry name" value="BAH"/>
    <property type="match status" value="2"/>
</dbReference>
<dbReference type="Pfam" id="PF00145">
    <property type="entry name" value="DNA_methylase"/>
    <property type="match status" value="2"/>
</dbReference>
<dbReference type="InterPro" id="IPR029063">
    <property type="entry name" value="SAM-dependent_MTases_sf"/>
</dbReference>
<dbReference type="InterPro" id="IPR050390">
    <property type="entry name" value="C5-Methyltransferase"/>
</dbReference>
<feature type="region of interest" description="Disordered" evidence="9">
    <location>
        <begin position="1156"/>
        <end position="1298"/>
    </location>
</feature>
<gene>
    <name evidence="11" type="ORF">TT172_LOCUS7200</name>
</gene>
<feature type="region of interest" description="Disordered" evidence="9">
    <location>
        <begin position="65"/>
        <end position="107"/>
    </location>
</feature>
<feature type="domain" description="BAH" evidence="10">
    <location>
        <begin position="615"/>
        <end position="732"/>
    </location>
</feature>